<comment type="subcellular location">
    <subcellularLocation>
        <location evidence="1">Membrane</location>
        <topology evidence="1">Multi-pass membrane protein</topology>
    </subcellularLocation>
</comment>
<dbReference type="GO" id="GO:0005886">
    <property type="term" value="C:plasma membrane"/>
    <property type="evidence" value="ECO:0007669"/>
    <property type="project" value="TreeGrafter"/>
</dbReference>
<reference evidence="10" key="1">
    <citation type="submission" date="2025-08" db="UniProtKB">
        <authorList>
            <consortium name="RefSeq"/>
        </authorList>
    </citation>
    <scope>IDENTIFICATION</scope>
</reference>
<dbReference type="Proteomes" id="UP000322000">
    <property type="component" value="Chromosome 3"/>
</dbReference>
<dbReference type="GO" id="GO:0015137">
    <property type="term" value="F:citrate transmembrane transporter activity"/>
    <property type="evidence" value="ECO:0007669"/>
    <property type="project" value="TreeGrafter"/>
</dbReference>
<organism evidence="9 10">
    <name type="scientific">Trichoplusia ni</name>
    <name type="common">Cabbage looper</name>
    <dbReference type="NCBI Taxonomy" id="7111"/>
    <lineage>
        <taxon>Eukaryota</taxon>
        <taxon>Metazoa</taxon>
        <taxon>Ecdysozoa</taxon>
        <taxon>Arthropoda</taxon>
        <taxon>Hexapoda</taxon>
        <taxon>Insecta</taxon>
        <taxon>Pterygota</taxon>
        <taxon>Neoptera</taxon>
        <taxon>Endopterygota</taxon>
        <taxon>Lepidoptera</taxon>
        <taxon>Glossata</taxon>
        <taxon>Ditrysia</taxon>
        <taxon>Noctuoidea</taxon>
        <taxon>Noctuidae</taxon>
        <taxon>Plusiinae</taxon>
        <taxon>Trichoplusia</taxon>
    </lineage>
</organism>
<protein>
    <submittedName>
        <fullName evidence="10">Protein I'm not dead yet-like</fullName>
    </submittedName>
</protein>
<evidence type="ECO:0000256" key="3">
    <source>
        <dbReference type="ARBA" id="ARBA00022448"/>
    </source>
</evidence>
<dbReference type="GeneID" id="113492001"/>
<feature type="transmembrane region" description="Helical" evidence="8">
    <location>
        <begin position="497"/>
        <end position="516"/>
    </location>
</feature>
<keyword evidence="5 8" id="KW-1133">Transmembrane helix</keyword>
<dbReference type="PANTHER" id="PTHR10283:SF82">
    <property type="entry name" value="SOLUTE CARRIER FAMILY 13 MEMBER 2"/>
    <property type="match status" value="1"/>
</dbReference>
<evidence type="ECO:0000256" key="4">
    <source>
        <dbReference type="ARBA" id="ARBA00022692"/>
    </source>
</evidence>
<evidence type="ECO:0000313" key="10">
    <source>
        <dbReference type="RefSeq" id="XP_026725059.1"/>
    </source>
</evidence>
<dbReference type="AlphaFoldDB" id="A0A7E5V9U9"/>
<sequence>MEEEQEHEKEENLEDRNDEDPKVTRTRKLTLFLRIHWRGLVCLISPLILLPVLSPFPPEKSQWCAYTLLVMAIFWVTECIPLPVTSFIPVIVFPMAGVMDTRHCCRCYINDTVFMFFGSMVLACAVEQSGLHKRLALFTIRLIGYSHYRLLFAMSFTTMFVSMWITNTAATTMMVPINFALLSVFEEQNLLEIYELDDTGEQVASDITTCYFCAVSFSATIGGIGTLVGTATNLVFKGLFQKAFPAAPEYLSFPKLSAFSIPYMFAMEICLYLALVIGYLGFLRPKSKDAILANISESGKLAAKNAVHENWRNLGRITFWEIMVVILFGGAMVMFFCRSPQIFVGWGDIISDYFELHNNRYARDSAAAMLVGFLMMLLPSTLEIFKNCTAKVDELPNRPVRSVLNWSLMNEQMPYSFMFLLGGGIALSEAAKKEYSDLNGEIGKILRNLNGLPVAFILLLIIIFTVFVTNFASNVAVCNVVAPIAMQLAKEIKFHPLWFNIAAGFAASYCFCLPVGTPGNLVVQSAASIPTVKMIKAGIVPSITTVLLTWLCTYYWAPVVWPDLHSADHEWIH</sequence>
<dbReference type="InterPro" id="IPR031312">
    <property type="entry name" value="Na/sul_symport_CS"/>
</dbReference>
<keyword evidence="6 8" id="KW-0472">Membrane</keyword>
<evidence type="ECO:0000256" key="7">
    <source>
        <dbReference type="SAM" id="MobiDB-lite"/>
    </source>
</evidence>
<feature type="transmembrane region" description="Helical" evidence="8">
    <location>
        <begin position="35"/>
        <end position="53"/>
    </location>
</feature>
<keyword evidence="9" id="KW-1185">Reference proteome</keyword>
<accession>A0A7E5V9U9</accession>
<feature type="transmembrane region" description="Helical" evidence="8">
    <location>
        <begin position="148"/>
        <end position="166"/>
    </location>
</feature>
<dbReference type="RefSeq" id="XP_026725059.1">
    <property type="nucleotide sequence ID" value="XM_026869258.1"/>
</dbReference>
<evidence type="ECO:0000256" key="5">
    <source>
        <dbReference type="ARBA" id="ARBA00022989"/>
    </source>
</evidence>
<dbReference type="InParanoid" id="A0A7E5V9U9"/>
<comment type="similarity">
    <text evidence="2">Belongs to the SLC13A/DASS transporter (TC 2.A.47) family. NADC subfamily.</text>
</comment>
<feature type="transmembrane region" description="Helical" evidence="8">
    <location>
        <begin position="317"/>
        <end position="337"/>
    </location>
</feature>
<feature type="region of interest" description="Disordered" evidence="7">
    <location>
        <begin position="1"/>
        <end position="20"/>
    </location>
</feature>
<dbReference type="GO" id="GO:0015141">
    <property type="term" value="F:succinate transmembrane transporter activity"/>
    <property type="evidence" value="ECO:0007669"/>
    <property type="project" value="TreeGrafter"/>
</dbReference>
<evidence type="ECO:0000256" key="8">
    <source>
        <dbReference type="SAM" id="Phobius"/>
    </source>
</evidence>
<evidence type="ECO:0000256" key="1">
    <source>
        <dbReference type="ARBA" id="ARBA00004141"/>
    </source>
</evidence>
<feature type="transmembrane region" description="Helical" evidence="8">
    <location>
        <begin position="537"/>
        <end position="557"/>
    </location>
</feature>
<dbReference type="PANTHER" id="PTHR10283">
    <property type="entry name" value="SOLUTE CARRIER FAMILY 13 MEMBER"/>
    <property type="match status" value="1"/>
</dbReference>
<feature type="transmembrane region" description="Helical" evidence="8">
    <location>
        <begin position="65"/>
        <end position="96"/>
    </location>
</feature>
<dbReference type="InterPro" id="IPR001898">
    <property type="entry name" value="SLC13A/DASS"/>
</dbReference>
<feature type="compositionally biased region" description="Basic and acidic residues" evidence="7">
    <location>
        <begin position="1"/>
        <end position="10"/>
    </location>
</feature>
<feature type="transmembrane region" description="Helical" evidence="8">
    <location>
        <begin position="261"/>
        <end position="282"/>
    </location>
</feature>
<dbReference type="KEGG" id="tnl:113492001"/>
<name>A0A7E5V9U9_TRINI</name>
<keyword evidence="3" id="KW-0813">Transport</keyword>
<proteinExistence type="inferred from homology"/>
<evidence type="ECO:0000313" key="9">
    <source>
        <dbReference type="Proteomes" id="UP000322000"/>
    </source>
</evidence>
<feature type="transmembrane region" description="Helical" evidence="8">
    <location>
        <begin position="452"/>
        <end position="477"/>
    </location>
</feature>
<evidence type="ECO:0000256" key="6">
    <source>
        <dbReference type="ARBA" id="ARBA00023136"/>
    </source>
</evidence>
<feature type="transmembrane region" description="Helical" evidence="8">
    <location>
        <begin position="366"/>
        <end position="385"/>
    </location>
</feature>
<keyword evidence="4 8" id="KW-0812">Transmembrane</keyword>
<dbReference type="Pfam" id="PF00939">
    <property type="entry name" value="Na_sulph_symp"/>
    <property type="match status" value="1"/>
</dbReference>
<evidence type="ECO:0000256" key="2">
    <source>
        <dbReference type="ARBA" id="ARBA00006772"/>
    </source>
</evidence>
<feature type="transmembrane region" description="Helical" evidence="8">
    <location>
        <begin position="108"/>
        <end position="128"/>
    </location>
</feature>
<gene>
    <name evidence="10" type="primary">LOC113492001</name>
</gene>
<dbReference type="OrthoDB" id="6493944at2759"/>
<dbReference type="PROSITE" id="PS01271">
    <property type="entry name" value="NA_SULFATE"/>
    <property type="match status" value="1"/>
</dbReference>